<organism evidence="1 2">
    <name type="scientific">Portunus trituberculatus</name>
    <name type="common">Swimming crab</name>
    <name type="synonym">Neptunus trituberculatus</name>
    <dbReference type="NCBI Taxonomy" id="210409"/>
    <lineage>
        <taxon>Eukaryota</taxon>
        <taxon>Metazoa</taxon>
        <taxon>Ecdysozoa</taxon>
        <taxon>Arthropoda</taxon>
        <taxon>Crustacea</taxon>
        <taxon>Multicrustacea</taxon>
        <taxon>Malacostraca</taxon>
        <taxon>Eumalacostraca</taxon>
        <taxon>Eucarida</taxon>
        <taxon>Decapoda</taxon>
        <taxon>Pleocyemata</taxon>
        <taxon>Brachyura</taxon>
        <taxon>Eubrachyura</taxon>
        <taxon>Portunoidea</taxon>
        <taxon>Portunidae</taxon>
        <taxon>Portuninae</taxon>
        <taxon>Portunus</taxon>
    </lineage>
</organism>
<protein>
    <submittedName>
        <fullName evidence="1">Uncharacterized protein</fullName>
    </submittedName>
</protein>
<keyword evidence="2" id="KW-1185">Reference proteome</keyword>
<accession>A0A5B7JMX8</accession>
<dbReference type="AlphaFoldDB" id="A0A5B7JMX8"/>
<evidence type="ECO:0000313" key="1">
    <source>
        <dbReference type="EMBL" id="MPC93684.1"/>
    </source>
</evidence>
<name>A0A5B7JMX8_PORTR</name>
<dbReference type="Proteomes" id="UP000324222">
    <property type="component" value="Unassembled WGS sequence"/>
</dbReference>
<sequence length="115" mass="12684">MQPSLPCTRYASCAADESGSTAGEPRCAVRAETAVRIITLTRVAAAARARRRSSGGTQRGFRHPHVIRLFMRRGCSTERRRPPRRLVAKEAGALWPDTCRLSTQVAVMLSHRCGH</sequence>
<dbReference type="EMBL" id="VSRR010095727">
    <property type="protein sequence ID" value="MPC93684.1"/>
    <property type="molecule type" value="Genomic_DNA"/>
</dbReference>
<reference evidence="1 2" key="1">
    <citation type="submission" date="2019-05" db="EMBL/GenBank/DDBJ databases">
        <title>Another draft genome of Portunus trituberculatus and its Hox gene families provides insights of decapod evolution.</title>
        <authorList>
            <person name="Jeong J.-H."/>
            <person name="Song I."/>
            <person name="Kim S."/>
            <person name="Choi T."/>
            <person name="Kim D."/>
            <person name="Ryu S."/>
            <person name="Kim W."/>
        </authorList>
    </citation>
    <scope>NUCLEOTIDE SEQUENCE [LARGE SCALE GENOMIC DNA]</scope>
    <source>
        <tissue evidence="1">Muscle</tissue>
    </source>
</reference>
<evidence type="ECO:0000313" key="2">
    <source>
        <dbReference type="Proteomes" id="UP000324222"/>
    </source>
</evidence>
<gene>
    <name evidence="1" type="ORF">E2C01_088824</name>
</gene>
<comment type="caution">
    <text evidence="1">The sequence shown here is derived from an EMBL/GenBank/DDBJ whole genome shotgun (WGS) entry which is preliminary data.</text>
</comment>
<proteinExistence type="predicted"/>